<accession>A0A0B2PGY1</accession>
<organism evidence="1">
    <name type="scientific">Glycine soja</name>
    <name type="common">Wild soybean</name>
    <dbReference type="NCBI Taxonomy" id="3848"/>
    <lineage>
        <taxon>Eukaryota</taxon>
        <taxon>Viridiplantae</taxon>
        <taxon>Streptophyta</taxon>
        <taxon>Embryophyta</taxon>
        <taxon>Tracheophyta</taxon>
        <taxon>Spermatophyta</taxon>
        <taxon>Magnoliopsida</taxon>
        <taxon>eudicotyledons</taxon>
        <taxon>Gunneridae</taxon>
        <taxon>Pentapetalae</taxon>
        <taxon>rosids</taxon>
        <taxon>fabids</taxon>
        <taxon>Fabales</taxon>
        <taxon>Fabaceae</taxon>
        <taxon>Papilionoideae</taxon>
        <taxon>50 kb inversion clade</taxon>
        <taxon>NPAAA clade</taxon>
        <taxon>indigoferoid/millettioid clade</taxon>
        <taxon>Phaseoleae</taxon>
        <taxon>Glycine</taxon>
        <taxon>Glycine subgen. Soja</taxon>
    </lineage>
</organism>
<name>A0A0B2PGY1_GLYSO</name>
<dbReference type="EMBL" id="KN667426">
    <property type="protein sequence ID" value="KHN06853.1"/>
    <property type="molecule type" value="Genomic_DNA"/>
</dbReference>
<proteinExistence type="predicted"/>
<dbReference type="Proteomes" id="UP000053555">
    <property type="component" value="Unassembled WGS sequence"/>
</dbReference>
<gene>
    <name evidence="1" type="ORF">glysoja_033094</name>
</gene>
<reference evidence="1" key="1">
    <citation type="submission" date="2014-07" db="EMBL/GenBank/DDBJ databases">
        <title>Identification of a novel salt tolerance gene in wild soybean by whole-genome sequencing.</title>
        <authorList>
            <person name="Lam H.-M."/>
            <person name="Qi X."/>
            <person name="Li M.-W."/>
            <person name="Liu X."/>
            <person name="Xie M."/>
            <person name="Ni M."/>
            <person name="Xu X."/>
        </authorList>
    </citation>
    <scope>NUCLEOTIDE SEQUENCE [LARGE SCALE GENOMIC DNA]</scope>
    <source>
        <tissue evidence="1">Root</tissue>
    </source>
</reference>
<protein>
    <submittedName>
        <fullName evidence="1">Uncharacterized protein</fullName>
    </submittedName>
</protein>
<sequence>MEQLSHKKKHPDPWNNRKGRINMCLSKLFGETEDQLWQMMMMHCRSIKANV</sequence>
<evidence type="ECO:0000313" key="1">
    <source>
        <dbReference type="EMBL" id="KHN06853.1"/>
    </source>
</evidence>
<dbReference type="AlphaFoldDB" id="A0A0B2PGY1"/>